<comment type="caution">
    <text evidence="1">The sequence shown here is derived from an EMBL/GenBank/DDBJ whole genome shotgun (WGS) entry which is preliminary data.</text>
</comment>
<dbReference type="RefSeq" id="WP_397677181.1">
    <property type="nucleotide sequence ID" value="NZ_JBIRFW010000042.1"/>
</dbReference>
<dbReference type="EMBL" id="JBIRGH010000050">
    <property type="protein sequence ID" value="MFH8590137.1"/>
    <property type="molecule type" value="Genomic_DNA"/>
</dbReference>
<evidence type="ECO:0000313" key="1">
    <source>
        <dbReference type="EMBL" id="MFH8590137.1"/>
    </source>
</evidence>
<reference evidence="1 2" key="1">
    <citation type="submission" date="2024-10" db="EMBL/GenBank/DDBJ databases">
        <title>The Natural Products Discovery Center: Release of the First 8490 Sequenced Strains for Exploring Actinobacteria Biosynthetic Diversity.</title>
        <authorList>
            <person name="Kalkreuter E."/>
            <person name="Kautsar S.A."/>
            <person name="Yang D."/>
            <person name="Bader C.D."/>
            <person name="Teijaro C.N."/>
            <person name="Fluegel L."/>
            <person name="Davis C.M."/>
            <person name="Simpson J.R."/>
            <person name="Lauterbach L."/>
            <person name="Steele A.D."/>
            <person name="Gui C."/>
            <person name="Meng S."/>
            <person name="Li G."/>
            <person name="Viehrig K."/>
            <person name="Ye F."/>
            <person name="Su P."/>
            <person name="Kiefer A.F."/>
            <person name="Nichols A."/>
            <person name="Cepeda A.J."/>
            <person name="Yan W."/>
            <person name="Fan B."/>
            <person name="Jiang Y."/>
            <person name="Adhikari A."/>
            <person name="Zheng C.-J."/>
            <person name="Schuster L."/>
            <person name="Cowan T.M."/>
            <person name="Smanski M.J."/>
            <person name="Chevrette M.G."/>
            <person name="De Carvalho L.P.S."/>
            <person name="Shen B."/>
        </authorList>
    </citation>
    <scope>NUCLEOTIDE SEQUENCE [LARGE SCALE GENOMIC DNA]</scope>
    <source>
        <strain evidence="1 2">NPDC018013</strain>
    </source>
</reference>
<gene>
    <name evidence="1" type="ORF">ACH4GP_38180</name>
</gene>
<dbReference type="InterPro" id="IPR029063">
    <property type="entry name" value="SAM-dependent_MTases_sf"/>
</dbReference>
<dbReference type="Gene3D" id="3.40.50.150">
    <property type="entry name" value="Vaccinia Virus protein VP39"/>
    <property type="match status" value="1"/>
</dbReference>
<accession>A0ABW7RPW6</accession>
<evidence type="ECO:0000313" key="2">
    <source>
        <dbReference type="Proteomes" id="UP001610990"/>
    </source>
</evidence>
<keyword evidence="2" id="KW-1185">Reference proteome</keyword>
<sequence>MSTAPLDVADPRLAALVERLKEAEAIRSARWAGAFADVPRQVFVPRRYEFVPRRYETETNGKGISVWRIRPPLHDGERASCRRSAAASLS</sequence>
<proteinExistence type="predicted"/>
<dbReference type="Proteomes" id="UP001610990">
    <property type="component" value="Unassembled WGS sequence"/>
</dbReference>
<name>A0ABW7RPW6_9ACTN</name>
<organism evidence="1 2">
    <name type="scientific">Streptomyces celluloflavus</name>
    <dbReference type="NCBI Taxonomy" id="58344"/>
    <lineage>
        <taxon>Bacteria</taxon>
        <taxon>Bacillati</taxon>
        <taxon>Actinomycetota</taxon>
        <taxon>Actinomycetes</taxon>
        <taxon>Kitasatosporales</taxon>
        <taxon>Streptomycetaceae</taxon>
        <taxon>Streptomyces</taxon>
    </lineage>
</organism>
<protein>
    <recommendedName>
        <fullName evidence="3">Methylmalonyl-CoA mutase domain-containing protein</fullName>
    </recommendedName>
</protein>
<evidence type="ECO:0008006" key="3">
    <source>
        <dbReference type="Google" id="ProtNLM"/>
    </source>
</evidence>